<dbReference type="NCBIfam" id="NF041002">
    <property type="entry name" value="pilin_ComGF"/>
    <property type="match status" value="1"/>
</dbReference>
<proteinExistence type="predicted"/>
<sequence>MVSLSGFLRSRITPLFLIMGRSCFVLKSYRLRAFTLMECLIALFVLTGSVQVYQAMTKVISQQVHHLQKDRESDWLLFCQQLRYELSESRLSKVTKDKLYVVKDTKPLAFGKSKADDFRKTSAGGRGYQPMLYDLASATFTQFDHTVSARFEFKDGKVREFLYVFEKER</sequence>
<dbReference type="eggNOG" id="COG4940">
    <property type="taxonomic scope" value="Bacteria"/>
</dbReference>
<reference evidence="1 2" key="1">
    <citation type="submission" date="2013-05" db="EMBL/GenBank/DDBJ databases">
        <authorList>
            <person name="Richards V.P."/>
            <person name="Durkin S.A.S."/>
            <person name="Kim M."/>
            <person name="Pavinski Bitar P.D."/>
            <person name="Stanhope M.J."/>
            <person name="Town C.D."/>
            <person name="Venter J.C."/>
        </authorList>
    </citation>
    <scope>NUCLEOTIDE SEQUENCE [LARGE SCALE GENOMIC DNA]</scope>
    <source>
        <strain evidence="1 2">LMG 14747</strain>
    </source>
</reference>
<protein>
    <submittedName>
        <fullName evidence="1">Competence protein ComGF</fullName>
    </submittedName>
</protein>
<dbReference type="PIRSF" id="PIRSF031611">
    <property type="entry name" value="Competence_ComGF"/>
    <property type="match status" value="1"/>
</dbReference>
<dbReference type="AlphaFoldDB" id="V6Z4L0"/>
<dbReference type="Proteomes" id="UP000018482">
    <property type="component" value="Unassembled WGS sequence"/>
</dbReference>
<organism evidence="1 2">
    <name type="scientific">Streptococcus agalactiae LMG 14747</name>
    <dbReference type="NCBI Taxonomy" id="1154860"/>
    <lineage>
        <taxon>Bacteria</taxon>
        <taxon>Bacillati</taxon>
        <taxon>Bacillota</taxon>
        <taxon>Bacilli</taxon>
        <taxon>Lactobacillales</taxon>
        <taxon>Streptococcaceae</taxon>
        <taxon>Streptococcus</taxon>
    </lineage>
</organism>
<name>V6Z4L0_STRAG</name>
<dbReference type="EMBL" id="ANQC01000120">
    <property type="protein sequence ID" value="ESV55221.1"/>
    <property type="molecule type" value="Genomic_DNA"/>
</dbReference>
<dbReference type="InterPro" id="IPR016977">
    <property type="entry name" value="ComGF"/>
</dbReference>
<gene>
    <name evidence="1" type="ORF">SAG0136_08405</name>
</gene>
<comment type="caution">
    <text evidence="1">The sequence shown here is derived from an EMBL/GenBank/DDBJ whole genome shotgun (WGS) entry which is preliminary data.</text>
</comment>
<evidence type="ECO:0000313" key="2">
    <source>
        <dbReference type="Proteomes" id="UP000018482"/>
    </source>
</evidence>
<accession>V6Z4L0</accession>
<dbReference type="Pfam" id="PF15980">
    <property type="entry name" value="ComGF"/>
    <property type="match status" value="1"/>
</dbReference>
<evidence type="ECO:0000313" key="1">
    <source>
        <dbReference type="EMBL" id="ESV55221.1"/>
    </source>
</evidence>